<protein>
    <submittedName>
        <fullName evidence="3">Phycocyanobilin:ferredoxin oxidoreductase</fullName>
    </submittedName>
</protein>
<dbReference type="Proteomes" id="UP000236333">
    <property type="component" value="Unassembled WGS sequence"/>
</dbReference>
<dbReference type="GO" id="GO:0010024">
    <property type="term" value="P:phytochromobilin biosynthetic process"/>
    <property type="evidence" value="ECO:0007669"/>
    <property type="project" value="InterPro"/>
</dbReference>
<dbReference type="InterPro" id="IPR009249">
    <property type="entry name" value="Ferredoxin-dep_bilin_Rdtase"/>
</dbReference>
<dbReference type="PANTHER" id="PTHR34557">
    <property type="entry name" value="PHYTOCHROMOBILIN:FERREDOXIN OXIDOREDUCTASE, CHLOROPLASTIC"/>
    <property type="match status" value="1"/>
</dbReference>
<dbReference type="AlphaFoldDB" id="A0A2J7ZRU6"/>
<keyword evidence="2" id="KW-0560">Oxidoreductase</keyword>
<dbReference type="GO" id="GO:0050897">
    <property type="term" value="F:cobalt ion binding"/>
    <property type="evidence" value="ECO:0007669"/>
    <property type="project" value="InterPro"/>
</dbReference>
<dbReference type="PANTHER" id="PTHR34557:SF1">
    <property type="entry name" value="PHYTOCHROMOBILIN:FERREDOXIN OXIDOREDUCTASE, CHLOROPLASTIC"/>
    <property type="match status" value="1"/>
</dbReference>
<evidence type="ECO:0000256" key="2">
    <source>
        <dbReference type="ARBA" id="ARBA00023002"/>
    </source>
</evidence>
<comment type="caution">
    <text evidence="3">The sequence shown here is derived from an EMBL/GenBank/DDBJ whole genome shotgun (WGS) entry which is preliminary data.</text>
</comment>
<evidence type="ECO:0000256" key="1">
    <source>
        <dbReference type="ARBA" id="ARBA00006908"/>
    </source>
</evidence>
<proteinExistence type="inferred from homology"/>
<dbReference type="OrthoDB" id="496703at2759"/>
<dbReference type="Pfam" id="PF05996">
    <property type="entry name" value="Fe_bilin_red"/>
    <property type="match status" value="1"/>
</dbReference>
<dbReference type="EMBL" id="PGGS01000567">
    <property type="protein sequence ID" value="PNH02975.1"/>
    <property type="molecule type" value="Genomic_DNA"/>
</dbReference>
<gene>
    <name evidence="3" type="ORF">TSOC_011006</name>
</gene>
<name>A0A2J7ZRU6_9CHLO</name>
<evidence type="ECO:0000313" key="3">
    <source>
        <dbReference type="EMBL" id="PNH02975.1"/>
    </source>
</evidence>
<comment type="similarity">
    <text evidence="1">Belongs to the HY2 family.</text>
</comment>
<dbReference type="Gene3D" id="3.40.1500.20">
    <property type="match status" value="2"/>
</dbReference>
<sequence>MPDHGSRQDGRGAYPRLLLENRVYCSKIFRKLHVEIGMRQDGLQVLHVTIFPRYSYDLPIFGLDIVMVEGRTTLAVVDCCPLRKDLKLPAHYLEGPGRPRFCAKNLVNKKTRRVLEVAFGQEWSDAYMTKLMFDFDPSYEPPFFDASFERLYEYFDENPEFGELTDEAVELEVAAEGQRAVESLETVLSGRPVSHEKLNMAMEFLYQSDPMFRAAVKTLSGDKREGMPDARISKELLAVLNPGASQFLER</sequence>
<evidence type="ECO:0000313" key="4">
    <source>
        <dbReference type="Proteomes" id="UP000236333"/>
    </source>
</evidence>
<keyword evidence="4" id="KW-1185">Reference proteome</keyword>
<accession>A0A2J7ZRU6</accession>
<reference evidence="3 4" key="1">
    <citation type="journal article" date="2017" name="Mol. Biol. Evol.">
        <title>The 4-celled Tetrabaena socialis nuclear genome reveals the essential components for genetic control of cell number at the origin of multicellularity in the volvocine lineage.</title>
        <authorList>
            <person name="Featherston J."/>
            <person name="Arakaki Y."/>
            <person name="Hanschen E.R."/>
            <person name="Ferris P.J."/>
            <person name="Michod R.E."/>
            <person name="Olson B.J.S.C."/>
            <person name="Nozaki H."/>
            <person name="Durand P.M."/>
        </authorList>
    </citation>
    <scope>NUCLEOTIDE SEQUENCE [LARGE SCALE GENOMIC DNA]</scope>
    <source>
        <strain evidence="3 4">NIES-571</strain>
    </source>
</reference>
<dbReference type="GO" id="GO:0016636">
    <property type="term" value="F:oxidoreductase activity, acting on the CH-CH group of donors, iron-sulfur protein as acceptor"/>
    <property type="evidence" value="ECO:0007669"/>
    <property type="project" value="InterPro"/>
</dbReference>
<organism evidence="3 4">
    <name type="scientific">Tetrabaena socialis</name>
    <dbReference type="NCBI Taxonomy" id="47790"/>
    <lineage>
        <taxon>Eukaryota</taxon>
        <taxon>Viridiplantae</taxon>
        <taxon>Chlorophyta</taxon>
        <taxon>core chlorophytes</taxon>
        <taxon>Chlorophyceae</taxon>
        <taxon>CS clade</taxon>
        <taxon>Chlamydomonadales</taxon>
        <taxon>Tetrabaenaceae</taxon>
        <taxon>Tetrabaena</taxon>
    </lineage>
</organism>